<evidence type="ECO:0000313" key="3">
    <source>
        <dbReference type="Proteomes" id="UP000657592"/>
    </source>
</evidence>
<name>A0A917MNR4_9MICO</name>
<gene>
    <name evidence="2" type="ORF">GCM10010921_29170</name>
</gene>
<evidence type="ECO:0008006" key="4">
    <source>
        <dbReference type="Google" id="ProtNLM"/>
    </source>
</evidence>
<protein>
    <recommendedName>
        <fullName evidence="4">Prepilin-type N-terminal cleavage/methylation domain-containing protein</fullName>
    </recommendedName>
</protein>
<feature type="transmembrane region" description="Helical" evidence="1">
    <location>
        <begin position="20"/>
        <end position="39"/>
    </location>
</feature>
<dbReference type="EMBL" id="BMJY01000021">
    <property type="protein sequence ID" value="GGH50423.1"/>
    <property type="molecule type" value="Genomic_DNA"/>
</dbReference>
<reference evidence="2" key="1">
    <citation type="journal article" date="2014" name="Int. J. Syst. Evol. Microbiol.">
        <title>Complete genome sequence of Corynebacterium casei LMG S-19264T (=DSM 44701T), isolated from a smear-ripened cheese.</title>
        <authorList>
            <consortium name="US DOE Joint Genome Institute (JGI-PGF)"/>
            <person name="Walter F."/>
            <person name="Albersmeier A."/>
            <person name="Kalinowski J."/>
            <person name="Ruckert C."/>
        </authorList>
    </citation>
    <scope>NUCLEOTIDE SEQUENCE</scope>
    <source>
        <strain evidence="2">CGMCC 1.15794</strain>
    </source>
</reference>
<reference evidence="2" key="2">
    <citation type="submission" date="2020-09" db="EMBL/GenBank/DDBJ databases">
        <authorList>
            <person name="Sun Q."/>
            <person name="Zhou Y."/>
        </authorList>
    </citation>
    <scope>NUCLEOTIDE SEQUENCE</scope>
    <source>
        <strain evidence="2">CGMCC 1.15794</strain>
    </source>
</reference>
<evidence type="ECO:0000256" key="1">
    <source>
        <dbReference type="SAM" id="Phobius"/>
    </source>
</evidence>
<dbReference type="InterPro" id="IPR012902">
    <property type="entry name" value="N_methyl_site"/>
</dbReference>
<dbReference type="Proteomes" id="UP000657592">
    <property type="component" value="Unassembled WGS sequence"/>
</dbReference>
<dbReference type="AlphaFoldDB" id="A0A917MNR4"/>
<keyword evidence="3" id="KW-1185">Reference proteome</keyword>
<keyword evidence="1" id="KW-0472">Membrane</keyword>
<dbReference type="Pfam" id="PF07963">
    <property type="entry name" value="N_methyl"/>
    <property type="match status" value="1"/>
</dbReference>
<proteinExistence type="predicted"/>
<keyword evidence="1" id="KW-0812">Transmembrane</keyword>
<evidence type="ECO:0000313" key="2">
    <source>
        <dbReference type="EMBL" id="GGH50423.1"/>
    </source>
</evidence>
<organism evidence="2 3">
    <name type="scientific">Microbacterium album</name>
    <dbReference type="NCBI Taxonomy" id="2053191"/>
    <lineage>
        <taxon>Bacteria</taxon>
        <taxon>Bacillati</taxon>
        <taxon>Actinomycetota</taxon>
        <taxon>Actinomycetes</taxon>
        <taxon>Micrococcales</taxon>
        <taxon>Microbacteriaceae</taxon>
        <taxon>Microbacterium</taxon>
    </lineage>
</organism>
<comment type="caution">
    <text evidence="2">The sequence shown here is derived from an EMBL/GenBank/DDBJ whole genome shotgun (WGS) entry which is preliminary data.</text>
</comment>
<keyword evidence="1" id="KW-1133">Transmembrane helix</keyword>
<sequence>MLNGTPRPARPDSGFTLVELLVYVLLMAIVLIVAGGLFVNGMRSTTLVQGSSDAARDAQTVMRTVASAVRNASHLSATPTLIVMRDATSENCLAWSFEDDGAVWGRAGSAEAISAGPGNDAGGRAGWILLATGIERHDDAPFLSAEAGELPALPNTIEAVRVLFAADTGASPTVIDTQIRPRWPEGGSNPCAA</sequence>
<dbReference type="RefSeq" id="WP_188757131.1">
    <property type="nucleotide sequence ID" value="NZ_BMJY01000021.1"/>
</dbReference>
<accession>A0A917MNR4</accession>